<keyword evidence="1" id="KW-1133">Transmembrane helix</keyword>
<keyword evidence="1" id="KW-0812">Transmembrane</keyword>
<reference evidence="2" key="1">
    <citation type="journal article" date="2022" name="Biotechnol. Bioprocess Eng.">
        <title>Pan-genome Analysis Reveals Comparative Genomic Features of Central Metabolic Pathways in Methylorubrum extorquens.</title>
        <authorList>
            <person name="Lee G.M."/>
            <person name="Scott-Nevros Z.K."/>
            <person name="Lee S.-M."/>
            <person name="Kim D."/>
        </authorList>
    </citation>
    <scope>NUCLEOTIDE SEQUENCE</scope>
    <source>
        <strain evidence="2">ATCC 55366</strain>
    </source>
</reference>
<sequence length="50" mass="5544">MILRVLLLGLGLGAIYAALTTLRVHLYVTLLLLFLSAGPLSYLVFREEPE</sequence>
<protein>
    <submittedName>
        <fullName evidence="2">Uncharacterized protein</fullName>
    </submittedName>
</protein>
<dbReference type="EMBL" id="CP073633">
    <property type="protein sequence ID" value="WHQ67836.1"/>
    <property type="molecule type" value="Genomic_DNA"/>
</dbReference>
<accession>A0AAX3WAB1</accession>
<evidence type="ECO:0000313" key="2">
    <source>
        <dbReference type="EMBL" id="WHQ67836.1"/>
    </source>
</evidence>
<name>A0AAX3WAB1_METEX</name>
<evidence type="ECO:0000256" key="1">
    <source>
        <dbReference type="SAM" id="Phobius"/>
    </source>
</evidence>
<dbReference type="AlphaFoldDB" id="A0AAX3WAB1"/>
<dbReference type="RefSeq" id="WP_283535005.1">
    <property type="nucleotide sequence ID" value="NZ_CP073633.1"/>
</dbReference>
<feature type="transmembrane region" description="Helical" evidence="1">
    <location>
        <begin position="27"/>
        <end position="45"/>
    </location>
</feature>
<organism evidence="2 3">
    <name type="scientific">Methylorubrum extorquens</name>
    <name type="common">Methylobacterium dichloromethanicum</name>
    <name type="synonym">Methylobacterium extorquens</name>
    <dbReference type="NCBI Taxonomy" id="408"/>
    <lineage>
        <taxon>Bacteria</taxon>
        <taxon>Pseudomonadati</taxon>
        <taxon>Pseudomonadota</taxon>
        <taxon>Alphaproteobacteria</taxon>
        <taxon>Hyphomicrobiales</taxon>
        <taxon>Methylobacteriaceae</taxon>
        <taxon>Methylorubrum</taxon>
    </lineage>
</organism>
<evidence type="ECO:0000313" key="3">
    <source>
        <dbReference type="Proteomes" id="UP001223720"/>
    </source>
</evidence>
<dbReference type="Proteomes" id="UP001223720">
    <property type="component" value="Chromosome"/>
</dbReference>
<gene>
    <name evidence="2" type="ORF">KEC54_15675</name>
</gene>
<proteinExistence type="predicted"/>
<keyword evidence="1" id="KW-0472">Membrane</keyword>